<dbReference type="InterPro" id="IPR002347">
    <property type="entry name" value="SDR_fam"/>
</dbReference>
<dbReference type="Proteomes" id="UP001168613">
    <property type="component" value="Unassembled WGS sequence"/>
</dbReference>
<evidence type="ECO:0000256" key="3">
    <source>
        <dbReference type="SAM" id="MobiDB-lite"/>
    </source>
</evidence>
<dbReference type="Gene3D" id="3.40.50.720">
    <property type="entry name" value="NAD(P)-binding Rossmann-like Domain"/>
    <property type="match status" value="1"/>
</dbReference>
<reference evidence="5" key="1">
    <citation type="submission" date="2021-11" db="EMBL/GenBank/DDBJ databases">
        <title>Draft genome sequence of Alcaligenes endophyticus type strain CCUG 75668T.</title>
        <authorList>
            <person name="Salva-Serra F."/>
            <person name="Duran R.E."/>
            <person name="Seeger M."/>
            <person name="Moore E.R.B."/>
            <person name="Jaen-Luchoro D."/>
        </authorList>
    </citation>
    <scope>NUCLEOTIDE SEQUENCE</scope>
    <source>
        <strain evidence="5">CCUG 75668</strain>
    </source>
</reference>
<protein>
    <submittedName>
        <fullName evidence="5">SDR family oxidoreductase</fullName>
    </submittedName>
</protein>
<dbReference type="InterPro" id="IPR036291">
    <property type="entry name" value="NAD(P)-bd_dom_sf"/>
</dbReference>
<dbReference type="PRINTS" id="PR00081">
    <property type="entry name" value="GDHRDH"/>
</dbReference>
<evidence type="ECO:0000256" key="2">
    <source>
        <dbReference type="ARBA" id="ARBA00023002"/>
    </source>
</evidence>
<dbReference type="SMART" id="SM00822">
    <property type="entry name" value="PKS_KR"/>
    <property type="match status" value="1"/>
</dbReference>
<dbReference type="PANTHER" id="PTHR48107">
    <property type="entry name" value="NADPH-DEPENDENT ALDEHYDE REDUCTASE-LIKE PROTEIN, CHLOROPLASTIC-RELATED"/>
    <property type="match status" value="1"/>
</dbReference>
<accession>A0ABT8EM86</accession>
<dbReference type="InterPro" id="IPR020904">
    <property type="entry name" value="Sc_DH/Rdtase_CS"/>
</dbReference>
<evidence type="ECO:0000313" key="5">
    <source>
        <dbReference type="EMBL" id="MDN4122416.1"/>
    </source>
</evidence>
<dbReference type="Pfam" id="PF13561">
    <property type="entry name" value="adh_short_C2"/>
    <property type="match status" value="1"/>
</dbReference>
<evidence type="ECO:0000313" key="6">
    <source>
        <dbReference type="Proteomes" id="UP001168613"/>
    </source>
</evidence>
<keyword evidence="6" id="KW-1185">Reference proteome</keyword>
<comment type="caution">
    <text evidence="5">The sequence shown here is derived from an EMBL/GenBank/DDBJ whole genome shotgun (WGS) entry which is preliminary data.</text>
</comment>
<dbReference type="PRINTS" id="PR00080">
    <property type="entry name" value="SDRFAMILY"/>
</dbReference>
<gene>
    <name evidence="5" type="ORF">LMS43_14065</name>
</gene>
<dbReference type="InterPro" id="IPR057326">
    <property type="entry name" value="KR_dom"/>
</dbReference>
<dbReference type="SUPFAM" id="SSF51735">
    <property type="entry name" value="NAD(P)-binding Rossmann-fold domains"/>
    <property type="match status" value="1"/>
</dbReference>
<feature type="domain" description="Ketoreductase" evidence="4">
    <location>
        <begin position="82"/>
        <end position="261"/>
    </location>
</feature>
<feature type="region of interest" description="Disordered" evidence="3">
    <location>
        <begin position="1"/>
        <end position="74"/>
    </location>
</feature>
<name>A0ABT8EM86_9BURK</name>
<comment type="similarity">
    <text evidence="1">Belongs to the short-chain dehydrogenases/reductases (SDR) family.</text>
</comment>
<evidence type="ECO:0000256" key="1">
    <source>
        <dbReference type="ARBA" id="ARBA00006484"/>
    </source>
</evidence>
<dbReference type="EMBL" id="JAJHNU010000004">
    <property type="protein sequence ID" value="MDN4122416.1"/>
    <property type="molecule type" value="Genomic_DNA"/>
</dbReference>
<dbReference type="RefSeq" id="WP_266123364.1">
    <property type="nucleotide sequence ID" value="NZ_JAJHNU010000004.1"/>
</dbReference>
<evidence type="ECO:0000259" key="4">
    <source>
        <dbReference type="SMART" id="SM00822"/>
    </source>
</evidence>
<sequence length="324" mass="35159">MSDTRDTLNQQRHIQEQQNKKDQQGLDQTEPVTHAATRPGSHYPTPPLPAQQQQKPGLETDLTPPPDYQATRYRGSAKLENKVALITGGDSGIGRAVAVLYAREGADIAIVYLCEEADAEQTRADVENEGRQCLCLRGDVKDPEFCRQAAEQVVEHYGKINVLVNNAGFQEHASSLLDLSPERLDETFRTNIYGYIFMAQACLPHLHRGDCIINTSSVTASKGNAQLLDYASTKGAINAFTYSLASNLVDEGIRVNAVSPGPVWTPLNPADRPASDMADFGKETAFHRPAQPEEIAPAYVYLGSNITASYVTGSILSISGTPGS</sequence>
<keyword evidence="2" id="KW-0560">Oxidoreductase</keyword>
<dbReference type="PROSITE" id="PS00061">
    <property type="entry name" value="ADH_SHORT"/>
    <property type="match status" value="1"/>
</dbReference>
<proteinExistence type="inferred from homology"/>
<organism evidence="5 6">
    <name type="scientific">Alcaligenes endophyticus</name>
    <dbReference type="NCBI Taxonomy" id="1929088"/>
    <lineage>
        <taxon>Bacteria</taxon>
        <taxon>Pseudomonadati</taxon>
        <taxon>Pseudomonadota</taxon>
        <taxon>Betaproteobacteria</taxon>
        <taxon>Burkholderiales</taxon>
        <taxon>Alcaligenaceae</taxon>
        <taxon>Alcaligenes</taxon>
    </lineage>
</organism>
<dbReference type="PANTHER" id="PTHR48107:SF16">
    <property type="entry name" value="NADPH-DEPENDENT ALDEHYDE REDUCTASE 1, CHLOROPLASTIC"/>
    <property type="match status" value="1"/>
</dbReference>
<dbReference type="NCBIfam" id="NF005214">
    <property type="entry name" value="PRK06701.1"/>
    <property type="match status" value="1"/>
</dbReference>
<feature type="compositionally biased region" description="Basic and acidic residues" evidence="3">
    <location>
        <begin position="13"/>
        <end position="24"/>
    </location>
</feature>